<accession>A0A087C4S0</accession>
<organism evidence="3 4">
    <name type="scientific">Bifidobacterium mongoliense DSM 21395</name>
    <dbReference type="NCBI Taxonomy" id="1437603"/>
    <lineage>
        <taxon>Bacteria</taxon>
        <taxon>Bacillati</taxon>
        <taxon>Actinomycetota</taxon>
        <taxon>Actinomycetes</taxon>
        <taxon>Bifidobacteriales</taxon>
        <taxon>Bifidobacteriaceae</taxon>
        <taxon>Bifidobacterium</taxon>
    </lineage>
</organism>
<dbReference type="PANTHER" id="PTHR40047:SF1">
    <property type="entry name" value="UPF0703 PROTEIN YCGQ"/>
    <property type="match status" value="1"/>
</dbReference>
<feature type="transmembrane region" description="Helical" evidence="1">
    <location>
        <begin position="85"/>
        <end position="105"/>
    </location>
</feature>
<dbReference type="eggNOG" id="COG3689">
    <property type="taxonomic scope" value="Bacteria"/>
</dbReference>
<dbReference type="OrthoDB" id="3240181at2"/>
<keyword evidence="1" id="KW-1133">Transmembrane helix</keyword>
<gene>
    <name evidence="3" type="ORF">BMON_1534</name>
</gene>
<evidence type="ECO:0000256" key="1">
    <source>
        <dbReference type="SAM" id="Phobius"/>
    </source>
</evidence>
<sequence length="257" mass="27206">MSATTLRSASMPPMNAPNRTGAADRIQGASLMLLAAAITMLIWSGRYLSYVTPRSIPYLVVAVAALAVFAVAAWCGVFHCTMATLYRTLLVVIAPMLLMVLPLDAGSGTMGGTNRAIAISTTATSEPAGLNRAAKTITIADDDFGAWFDRIDHDPGRYAGYTVIVTGFVSIDSSMAPHQFGADRMLMTCCVLDMTGFGFAVQTNEAALPRENSWVTVRGTVARGRIGTADHGYDGIVLTATSITPSDTAPSGYFYRS</sequence>
<evidence type="ECO:0000313" key="3">
    <source>
        <dbReference type="EMBL" id="KFI78270.1"/>
    </source>
</evidence>
<protein>
    <submittedName>
        <fullName evidence="3">Membrane spanning protein</fullName>
    </submittedName>
</protein>
<keyword evidence="4" id="KW-1185">Reference proteome</keyword>
<dbReference type="InterPro" id="IPR052955">
    <property type="entry name" value="UPF0703_membrane_permease"/>
</dbReference>
<feature type="transmembrane region" description="Helical" evidence="1">
    <location>
        <begin position="26"/>
        <end position="44"/>
    </location>
</feature>
<evidence type="ECO:0000259" key="2">
    <source>
        <dbReference type="Pfam" id="PF21537"/>
    </source>
</evidence>
<dbReference type="Pfam" id="PF21537">
    <property type="entry name" value="DUF1980_C"/>
    <property type="match status" value="1"/>
</dbReference>
<dbReference type="Proteomes" id="UP000029082">
    <property type="component" value="Unassembled WGS sequence"/>
</dbReference>
<dbReference type="PANTHER" id="PTHR40047">
    <property type="entry name" value="UPF0703 PROTEIN YCGQ"/>
    <property type="match status" value="1"/>
</dbReference>
<name>A0A087C4S0_9BIFI</name>
<dbReference type="EMBL" id="JGZE01000004">
    <property type="protein sequence ID" value="KFI78270.1"/>
    <property type="molecule type" value="Genomic_DNA"/>
</dbReference>
<dbReference type="AlphaFoldDB" id="A0A087C4S0"/>
<evidence type="ECO:0000313" key="4">
    <source>
        <dbReference type="Proteomes" id="UP000029082"/>
    </source>
</evidence>
<dbReference type="InterPro" id="IPR015402">
    <property type="entry name" value="DUF1980"/>
</dbReference>
<reference evidence="3 4" key="1">
    <citation type="submission" date="2014-03" db="EMBL/GenBank/DDBJ databases">
        <title>Genomics of Bifidobacteria.</title>
        <authorList>
            <person name="Ventura M."/>
            <person name="Milani C."/>
            <person name="Lugli G.A."/>
        </authorList>
    </citation>
    <scope>NUCLEOTIDE SEQUENCE [LARGE SCALE GENOMIC DNA]</scope>
    <source>
        <strain evidence="3 4">DSM 21395</strain>
    </source>
</reference>
<comment type="caution">
    <text evidence="3">The sequence shown here is derived from an EMBL/GenBank/DDBJ whole genome shotgun (WGS) entry which is preliminary data.</text>
</comment>
<dbReference type="NCBIfam" id="TIGR03943">
    <property type="entry name" value="TIGR03943 family putative permease subunit"/>
    <property type="match status" value="1"/>
</dbReference>
<proteinExistence type="predicted"/>
<dbReference type="InterPro" id="IPR048447">
    <property type="entry name" value="DUF1980_C"/>
</dbReference>
<keyword evidence="1" id="KW-0812">Transmembrane</keyword>
<feature type="domain" description="DUF1980" evidence="2">
    <location>
        <begin position="130"/>
        <end position="256"/>
    </location>
</feature>
<keyword evidence="1" id="KW-0472">Membrane</keyword>
<dbReference type="RefSeq" id="WP_051917819.1">
    <property type="nucleotide sequence ID" value="NZ_JDUO01000005.1"/>
</dbReference>
<dbReference type="GeneID" id="93094518"/>
<feature type="transmembrane region" description="Helical" evidence="1">
    <location>
        <begin position="56"/>
        <end position="79"/>
    </location>
</feature>
<dbReference type="STRING" id="1437603.GCA_000771525_01477"/>